<evidence type="ECO:0000313" key="3">
    <source>
        <dbReference type="Proteomes" id="UP001172911"/>
    </source>
</evidence>
<gene>
    <name evidence="2" type="ORF">P6N53_16330</name>
</gene>
<accession>A0AAW7ZHD1</accession>
<keyword evidence="1" id="KW-0812">Transmembrane</keyword>
<protein>
    <recommendedName>
        <fullName evidence="4">Intracellular proteinase inhibitor BsuPI domain-containing protein</fullName>
    </recommendedName>
</protein>
<evidence type="ECO:0008006" key="4">
    <source>
        <dbReference type="Google" id="ProtNLM"/>
    </source>
</evidence>
<dbReference type="Proteomes" id="UP001172911">
    <property type="component" value="Unassembled WGS sequence"/>
</dbReference>
<comment type="caution">
    <text evidence="2">The sequence shown here is derived from an EMBL/GenBank/DDBJ whole genome shotgun (WGS) entry which is preliminary data.</text>
</comment>
<sequence>MKLELLKSPMAFIILLIFSTGIFYYLKPVPTPPVNNVIKIESVSKKIISNDGTVAYSLKIKNICEYPIRHLTVLIGHNTITYPNGNMTIEELPYWLEGSTQLPFRDLRPGEEITFTSIDNNGALGKLVPEVDNTSLAYKIRAYIVIRGQEVPFTSGGSRRI</sequence>
<organism evidence="2 3">
    <name type="scientific">Desulforamulus aquiferis</name>
    <dbReference type="NCBI Taxonomy" id="1397668"/>
    <lineage>
        <taxon>Bacteria</taxon>
        <taxon>Bacillati</taxon>
        <taxon>Bacillota</taxon>
        <taxon>Clostridia</taxon>
        <taxon>Eubacteriales</taxon>
        <taxon>Peptococcaceae</taxon>
        <taxon>Desulforamulus</taxon>
    </lineage>
</organism>
<evidence type="ECO:0000313" key="2">
    <source>
        <dbReference type="EMBL" id="MDO7788793.1"/>
    </source>
</evidence>
<evidence type="ECO:0000256" key="1">
    <source>
        <dbReference type="SAM" id="Phobius"/>
    </source>
</evidence>
<dbReference type="EMBL" id="JARPTC010000025">
    <property type="protein sequence ID" value="MDO7788793.1"/>
    <property type="molecule type" value="Genomic_DNA"/>
</dbReference>
<reference evidence="2" key="2">
    <citation type="submission" date="2023-03" db="EMBL/GenBank/DDBJ databases">
        <authorList>
            <person name="Zhang Z."/>
        </authorList>
    </citation>
    <scope>NUCLEOTIDE SEQUENCE</scope>
    <source>
        <strain evidence="2">DSA</strain>
    </source>
</reference>
<dbReference type="RefSeq" id="WP_304545044.1">
    <property type="nucleotide sequence ID" value="NZ_JARPTC010000025.1"/>
</dbReference>
<keyword evidence="1" id="KW-1133">Transmembrane helix</keyword>
<keyword evidence="1" id="KW-0472">Membrane</keyword>
<keyword evidence="3" id="KW-1185">Reference proteome</keyword>
<dbReference type="AlphaFoldDB" id="A0AAW7ZHD1"/>
<proteinExistence type="predicted"/>
<name>A0AAW7ZHD1_9FIRM</name>
<feature type="transmembrane region" description="Helical" evidence="1">
    <location>
        <begin position="9"/>
        <end position="26"/>
    </location>
</feature>
<reference evidence="2" key="1">
    <citation type="journal article" date="2023" name="J. Hazard. Mater.">
        <title>Anaerobic biodegradation of pyrene and benzo[a]pyrene by a new sulfate-reducing Desulforamulus aquiferis strain DSA.</title>
        <authorList>
            <person name="Zhang Z."/>
            <person name="Sun J."/>
            <person name="Gong X."/>
            <person name="Wang C."/>
            <person name="Wang H."/>
        </authorList>
    </citation>
    <scope>NUCLEOTIDE SEQUENCE</scope>
    <source>
        <strain evidence="2">DSA</strain>
    </source>
</reference>